<dbReference type="InterPro" id="IPR040049">
    <property type="entry name" value="Ribosomal_mS25/mL61"/>
</dbReference>
<protein>
    <recommendedName>
        <fullName evidence="6">Ribosomal protein/NADH dehydrogenase domain-containing protein</fullName>
    </recommendedName>
</protein>
<accession>A0ABR3R6H0</accession>
<dbReference type="InterPro" id="IPR036249">
    <property type="entry name" value="Thioredoxin-like_sf"/>
</dbReference>
<reference evidence="7 8" key="1">
    <citation type="submission" date="2024-02" db="EMBL/GenBank/DDBJ databases">
        <title>De novo assembly and annotation of 12 fungi associated with fruit tree decline syndrome in Ontario, Canada.</title>
        <authorList>
            <person name="Sulman M."/>
            <person name="Ellouze W."/>
            <person name="Ilyukhin E."/>
        </authorList>
    </citation>
    <scope>NUCLEOTIDE SEQUENCE [LARGE SCALE GENOMIC DNA]</scope>
    <source>
        <strain evidence="7 8">M97-236</strain>
    </source>
</reference>
<keyword evidence="8" id="KW-1185">Reference proteome</keyword>
<keyword evidence="4" id="KW-0687">Ribonucleoprotein</keyword>
<dbReference type="EMBL" id="JAKIXB020000019">
    <property type="protein sequence ID" value="KAL1600019.1"/>
    <property type="molecule type" value="Genomic_DNA"/>
</dbReference>
<organism evidence="7 8">
    <name type="scientific">Nothophoma quercina</name>
    <dbReference type="NCBI Taxonomy" id="749835"/>
    <lineage>
        <taxon>Eukaryota</taxon>
        <taxon>Fungi</taxon>
        <taxon>Dikarya</taxon>
        <taxon>Ascomycota</taxon>
        <taxon>Pezizomycotina</taxon>
        <taxon>Dothideomycetes</taxon>
        <taxon>Pleosporomycetidae</taxon>
        <taxon>Pleosporales</taxon>
        <taxon>Pleosporineae</taxon>
        <taxon>Didymellaceae</taxon>
        <taxon>Nothophoma</taxon>
    </lineage>
</organism>
<proteinExistence type="predicted"/>
<feature type="region of interest" description="Disordered" evidence="5">
    <location>
        <begin position="160"/>
        <end position="181"/>
    </location>
</feature>
<evidence type="ECO:0000256" key="4">
    <source>
        <dbReference type="ARBA" id="ARBA00023274"/>
    </source>
</evidence>
<dbReference type="Pfam" id="PF05047">
    <property type="entry name" value="L51_S25_CI-B8"/>
    <property type="match status" value="1"/>
</dbReference>
<keyword evidence="2" id="KW-0689">Ribosomal protein</keyword>
<dbReference type="PANTHER" id="PTHR13274:SF2">
    <property type="entry name" value="SMALL RIBOSOMAL SUBUNIT PROTEIN MS25"/>
    <property type="match status" value="1"/>
</dbReference>
<evidence type="ECO:0000313" key="7">
    <source>
        <dbReference type="EMBL" id="KAL1600019.1"/>
    </source>
</evidence>
<dbReference type="InterPro" id="IPR007741">
    <property type="entry name" value="Ribosomal_mL43/mS25/NADH_DH"/>
</dbReference>
<gene>
    <name evidence="7" type="ORF">SLS59_006093</name>
</gene>
<dbReference type="Proteomes" id="UP001521222">
    <property type="component" value="Unassembled WGS sequence"/>
</dbReference>
<feature type="compositionally biased region" description="Polar residues" evidence="5">
    <location>
        <begin position="86"/>
        <end position="123"/>
    </location>
</feature>
<evidence type="ECO:0000256" key="3">
    <source>
        <dbReference type="ARBA" id="ARBA00023128"/>
    </source>
</evidence>
<dbReference type="SUPFAM" id="SSF52833">
    <property type="entry name" value="Thioredoxin-like"/>
    <property type="match status" value="1"/>
</dbReference>
<dbReference type="SMART" id="SM00916">
    <property type="entry name" value="L51_S25_CI-B8"/>
    <property type="match status" value="1"/>
</dbReference>
<evidence type="ECO:0000259" key="6">
    <source>
        <dbReference type="SMART" id="SM00916"/>
    </source>
</evidence>
<evidence type="ECO:0000313" key="8">
    <source>
        <dbReference type="Proteomes" id="UP001521222"/>
    </source>
</evidence>
<name>A0ABR3R6H0_9PLEO</name>
<comment type="caution">
    <text evidence="7">The sequence shown here is derived from an EMBL/GenBank/DDBJ whole genome shotgun (WGS) entry which is preliminary data.</text>
</comment>
<comment type="subcellular location">
    <subcellularLocation>
        <location evidence="1">Mitochondrion</location>
    </subcellularLocation>
</comment>
<keyword evidence="3" id="KW-0496">Mitochondrion</keyword>
<dbReference type="PANTHER" id="PTHR13274">
    <property type="entry name" value="MITOCHONDRIAL RIBOSOMAL PROTEIN S25"/>
    <property type="match status" value="1"/>
</dbReference>
<evidence type="ECO:0000256" key="2">
    <source>
        <dbReference type="ARBA" id="ARBA00022980"/>
    </source>
</evidence>
<sequence>MVNIIARARKLQELLWIRCGPGALILPKEVSKISMEFNTKIYGGHRGARKFWREMLPRIKYRNPSIPIEISRHNSAEGPALLHIFTKSTPNTPDGSSNTSVPSLHTQSGTADTPPSGTPNARNTLVPDATKPTYSIDIRDQQQSEILDALLVKLPESEVLRPTSEEEQQMEEMKEFKERSEADRVLVREKLLKERREAELLRLARGETTASA</sequence>
<feature type="region of interest" description="Disordered" evidence="5">
    <location>
        <begin position="85"/>
        <end position="129"/>
    </location>
</feature>
<feature type="compositionally biased region" description="Basic and acidic residues" evidence="5">
    <location>
        <begin position="171"/>
        <end position="181"/>
    </location>
</feature>
<evidence type="ECO:0000256" key="5">
    <source>
        <dbReference type="SAM" id="MobiDB-lite"/>
    </source>
</evidence>
<feature type="domain" description="Ribosomal protein/NADH dehydrogenase" evidence="6">
    <location>
        <begin position="40"/>
        <end position="157"/>
    </location>
</feature>
<evidence type="ECO:0000256" key="1">
    <source>
        <dbReference type="ARBA" id="ARBA00004173"/>
    </source>
</evidence>